<feature type="compositionally biased region" description="Acidic residues" evidence="1">
    <location>
        <begin position="102"/>
        <end position="117"/>
    </location>
</feature>
<gene>
    <name evidence="3" type="ORF">O0I10_012680</name>
</gene>
<dbReference type="PANTHER" id="PTHR46599">
    <property type="entry name" value="PIGGYBAC TRANSPOSABLE ELEMENT-DERIVED PROTEIN 4"/>
    <property type="match status" value="1"/>
</dbReference>
<feature type="domain" description="PiggyBac transposable element-derived protein" evidence="2">
    <location>
        <begin position="161"/>
        <end position="536"/>
    </location>
</feature>
<dbReference type="InterPro" id="IPR029526">
    <property type="entry name" value="PGBD"/>
</dbReference>
<proteinExistence type="predicted"/>
<dbReference type="AlphaFoldDB" id="A0AAD7UQU1"/>
<keyword evidence="4" id="KW-1185">Reference proteome</keyword>
<protein>
    <recommendedName>
        <fullName evidence="2">PiggyBac transposable element-derived protein domain-containing protein</fullName>
    </recommendedName>
</protein>
<name>A0AAD7UQU1_9FUNG</name>
<dbReference type="EMBL" id="JARTCD010000145">
    <property type="protein sequence ID" value="KAJ8651753.1"/>
    <property type="molecule type" value="Genomic_DNA"/>
</dbReference>
<feature type="region of interest" description="Disordered" evidence="1">
    <location>
        <begin position="82"/>
        <end position="132"/>
    </location>
</feature>
<dbReference type="PANTHER" id="PTHR46599:SF3">
    <property type="entry name" value="PIGGYBAC TRANSPOSABLE ELEMENT-DERIVED PROTEIN 4"/>
    <property type="match status" value="1"/>
</dbReference>
<feature type="compositionally biased region" description="Low complexity" evidence="1">
    <location>
        <begin position="118"/>
        <end position="128"/>
    </location>
</feature>
<reference evidence="3 4" key="1">
    <citation type="submission" date="2023-03" db="EMBL/GenBank/DDBJ databases">
        <title>Genome sequence of Lichtheimia ornata CBS 291.66.</title>
        <authorList>
            <person name="Mohabir J.T."/>
            <person name="Shea T.P."/>
            <person name="Kurbessoian T."/>
            <person name="Berby B."/>
            <person name="Fontaine J."/>
            <person name="Livny J."/>
            <person name="Gnirke A."/>
            <person name="Stajich J.E."/>
            <person name="Cuomo C.A."/>
        </authorList>
    </citation>
    <scope>NUCLEOTIDE SEQUENCE [LARGE SCALE GENOMIC DNA]</scope>
    <source>
        <strain evidence="3">CBS 291.66</strain>
    </source>
</reference>
<dbReference type="Pfam" id="PF13843">
    <property type="entry name" value="DDE_Tnp_1_7"/>
    <property type="match status" value="1"/>
</dbReference>
<dbReference type="GeneID" id="83220015"/>
<evidence type="ECO:0000313" key="4">
    <source>
        <dbReference type="Proteomes" id="UP001234581"/>
    </source>
</evidence>
<dbReference type="RefSeq" id="XP_058336667.1">
    <property type="nucleotide sequence ID" value="XM_058492569.1"/>
</dbReference>
<sequence length="578" mass="64909">MPKNLSRFTVGVRVSFLPRAFKRLDEAKKFNTTKTGQERLYGLITGVEIEGQSSIAVIEVDGFAGLQAKIKFGSLKYEDLEPAAPATRQQPETNGVAGLVDYDSDSSSDVRDDDDNNNDANPVENENNQWTDEEVPIDARLVNLSYMQDSQITLTNAAYSSPIQMFMHFLPMDHIARHVIPAIIAKAAILSLGYWKDLTLEEYMLWIGLWTSMLLIPMSDRGKYWSTAPSFLFTTPVNFSRWMTRRRFEMILKAHTLEHPTVINASSDPLVDIRGYLNAYNDNLAASMIPGKTLTIDESMNQWLGKVSRMPNVKKILGKPHPVGQEFKNIADATTNIMLRLDISEKNQDGKEFSNLGAVGGCIVRLTKPWFASGRTIVADSWFGSPAVAAALRKKGLYSIMALKKRKYWPRNVPKDIIDNLPGTYGSHVCKVATIDAVPMFIAALRDRKPQCLISTCSSTIPGSIVSHVVKENNQSRRVEFQRAVVFDDYNAAKGAIHINNNIRDNMFSYHDVIGTNTWQHRSFAFFLAVAEANAFLAWRAFGPENLRNMSQSQFRDRLASELVHKYDPYSTENNAST</sequence>
<evidence type="ECO:0000256" key="1">
    <source>
        <dbReference type="SAM" id="MobiDB-lite"/>
    </source>
</evidence>
<evidence type="ECO:0000259" key="2">
    <source>
        <dbReference type="Pfam" id="PF13843"/>
    </source>
</evidence>
<dbReference type="Proteomes" id="UP001234581">
    <property type="component" value="Unassembled WGS sequence"/>
</dbReference>
<accession>A0AAD7UQU1</accession>
<comment type="caution">
    <text evidence="3">The sequence shown here is derived from an EMBL/GenBank/DDBJ whole genome shotgun (WGS) entry which is preliminary data.</text>
</comment>
<evidence type="ECO:0000313" key="3">
    <source>
        <dbReference type="EMBL" id="KAJ8651753.1"/>
    </source>
</evidence>
<organism evidence="3 4">
    <name type="scientific">Lichtheimia ornata</name>
    <dbReference type="NCBI Taxonomy" id="688661"/>
    <lineage>
        <taxon>Eukaryota</taxon>
        <taxon>Fungi</taxon>
        <taxon>Fungi incertae sedis</taxon>
        <taxon>Mucoromycota</taxon>
        <taxon>Mucoromycotina</taxon>
        <taxon>Mucoromycetes</taxon>
        <taxon>Mucorales</taxon>
        <taxon>Lichtheimiaceae</taxon>
        <taxon>Lichtheimia</taxon>
    </lineage>
</organism>